<gene>
    <name evidence="2" type="ORF">QF035_005373</name>
</gene>
<name>A0ABU0SYH1_9ACTN</name>
<dbReference type="CDD" id="cd06257">
    <property type="entry name" value="DnaJ"/>
    <property type="match status" value="1"/>
</dbReference>
<dbReference type="Proteomes" id="UP001230328">
    <property type="component" value="Unassembled WGS sequence"/>
</dbReference>
<dbReference type="EMBL" id="JAUSZI010000002">
    <property type="protein sequence ID" value="MDQ1027791.1"/>
    <property type="molecule type" value="Genomic_DNA"/>
</dbReference>
<feature type="compositionally biased region" description="Basic and acidic residues" evidence="1">
    <location>
        <begin position="167"/>
        <end position="176"/>
    </location>
</feature>
<feature type="compositionally biased region" description="Basic and acidic residues" evidence="1">
    <location>
        <begin position="20"/>
        <end position="38"/>
    </location>
</feature>
<organism evidence="2 3">
    <name type="scientific">Streptomyces umbrinus</name>
    <dbReference type="NCBI Taxonomy" id="67370"/>
    <lineage>
        <taxon>Bacteria</taxon>
        <taxon>Bacillati</taxon>
        <taxon>Actinomycetota</taxon>
        <taxon>Actinomycetes</taxon>
        <taxon>Kitasatosporales</taxon>
        <taxon>Streptomycetaceae</taxon>
        <taxon>Streptomyces</taxon>
        <taxon>Streptomyces phaeochromogenes group</taxon>
    </lineage>
</organism>
<evidence type="ECO:0000313" key="3">
    <source>
        <dbReference type="Proteomes" id="UP001230328"/>
    </source>
</evidence>
<accession>A0ABU0SYH1</accession>
<evidence type="ECO:0008006" key="4">
    <source>
        <dbReference type="Google" id="ProtNLM"/>
    </source>
</evidence>
<dbReference type="SUPFAM" id="SSF46565">
    <property type="entry name" value="Chaperone J-domain"/>
    <property type="match status" value="1"/>
</dbReference>
<proteinExistence type="predicted"/>
<sequence>MTTPEADQPPSEPFAEPGSDEPRAEKVPSAESDTERSAEPSVDASTEASVEAVASAAVESDAAEPSVEASAGSGADVPLLSDVAGGGGAEGGESADGSIAGDRSADAPAVGAETVDDETAGDETAGDESVGGSAADTGSVGGSTVDDGTVGGSTAGDASAGDASDEEQTRPEARLERAVRAAEQALIEFEIAVETFRVEVENFSRLHHQKLGPMYSRLDELDAQIAEARAASTGDPEDVRKAQEARARVMPMPGIEELFHDWLDSDGLSPEASAMLTEQPVRPPQRVRPSDEARKLYRELVRKAHPDLAQDDTERARRDEFISRVNAAYSRGDEPLLRELSEEWAAGPVAEEWRPSRSEELYARLEWLAQRKELLALVARDLEESAIGAMLKIAPDDPDRLLEEIAEQLLAQVSEREAELAGLLGSGA</sequence>
<protein>
    <recommendedName>
        <fullName evidence="4">J domain-containing protein</fullName>
    </recommendedName>
</protein>
<evidence type="ECO:0000313" key="2">
    <source>
        <dbReference type="EMBL" id="MDQ1027791.1"/>
    </source>
</evidence>
<dbReference type="InterPro" id="IPR036869">
    <property type="entry name" value="J_dom_sf"/>
</dbReference>
<comment type="caution">
    <text evidence="2">The sequence shown here is derived from an EMBL/GenBank/DDBJ whole genome shotgun (WGS) entry which is preliminary data.</text>
</comment>
<evidence type="ECO:0000256" key="1">
    <source>
        <dbReference type="SAM" id="MobiDB-lite"/>
    </source>
</evidence>
<feature type="compositionally biased region" description="Low complexity" evidence="1">
    <location>
        <begin position="136"/>
        <end position="148"/>
    </location>
</feature>
<keyword evidence="3" id="KW-1185">Reference proteome</keyword>
<feature type="compositionally biased region" description="Low complexity" evidence="1">
    <location>
        <begin position="41"/>
        <end position="71"/>
    </location>
</feature>
<feature type="compositionally biased region" description="Acidic residues" evidence="1">
    <location>
        <begin position="114"/>
        <end position="126"/>
    </location>
</feature>
<feature type="region of interest" description="Disordered" evidence="1">
    <location>
        <begin position="1"/>
        <end position="176"/>
    </location>
</feature>
<reference evidence="2 3" key="1">
    <citation type="submission" date="2023-07" db="EMBL/GenBank/DDBJ databases">
        <title>Comparative genomics of wheat-associated soil bacteria to identify genetic determinants of phenazine resistance.</title>
        <authorList>
            <person name="Mouncey N."/>
        </authorList>
    </citation>
    <scope>NUCLEOTIDE SEQUENCE [LARGE SCALE GENOMIC DNA]</scope>
    <source>
        <strain evidence="2 3">V2I4</strain>
    </source>
</reference>
<dbReference type="InterPro" id="IPR001623">
    <property type="entry name" value="DnaJ_domain"/>
</dbReference>